<accession>A0ABN2CV57</accession>
<reference evidence="2 3" key="1">
    <citation type="journal article" date="2019" name="Int. J. Syst. Evol. Microbiol.">
        <title>The Global Catalogue of Microorganisms (GCM) 10K type strain sequencing project: providing services to taxonomists for standard genome sequencing and annotation.</title>
        <authorList>
            <consortium name="The Broad Institute Genomics Platform"/>
            <consortium name="The Broad Institute Genome Sequencing Center for Infectious Disease"/>
            <person name="Wu L."/>
            <person name="Ma J."/>
        </authorList>
    </citation>
    <scope>NUCLEOTIDE SEQUENCE [LARGE SCALE GENOMIC DNA]</scope>
    <source>
        <strain evidence="2 3">JCM 15933</strain>
    </source>
</reference>
<gene>
    <name evidence="2" type="ORF">GCM10009827_100630</name>
</gene>
<evidence type="ECO:0000313" key="3">
    <source>
        <dbReference type="Proteomes" id="UP001501470"/>
    </source>
</evidence>
<evidence type="ECO:0000256" key="1">
    <source>
        <dbReference type="ARBA" id="ARBA00006479"/>
    </source>
</evidence>
<dbReference type="SUPFAM" id="SSF46785">
    <property type="entry name" value="Winged helix' DNA-binding domain"/>
    <property type="match status" value="1"/>
</dbReference>
<dbReference type="InterPro" id="IPR043129">
    <property type="entry name" value="ATPase_NBD"/>
</dbReference>
<dbReference type="Proteomes" id="UP001501470">
    <property type="component" value="Unassembled WGS sequence"/>
</dbReference>
<name>A0ABN2CV57_9ACTN</name>
<protein>
    <submittedName>
        <fullName evidence="2">ROK family transcriptional regulator</fullName>
    </submittedName>
</protein>
<dbReference type="Gene3D" id="1.10.10.10">
    <property type="entry name" value="Winged helix-like DNA-binding domain superfamily/Winged helix DNA-binding domain"/>
    <property type="match status" value="1"/>
</dbReference>
<dbReference type="InterPro" id="IPR036388">
    <property type="entry name" value="WH-like_DNA-bd_sf"/>
</dbReference>
<dbReference type="InterPro" id="IPR036390">
    <property type="entry name" value="WH_DNA-bd_sf"/>
</dbReference>
<organism evidence="2 3">
    <name type="scientific">Dactylosporangium maewongense</name>
    <dbReference type="NCBI Taxonomy" id="634393"/>
    <lineage>
        <taxon>Bacteria</taxon>
        <taxon>Bacillati</taxon>
        <taxon>Actinomycetota</taxon>
        <taxon>Actinomycetes</taxon>
        <taxon>Micromonosporales</taxon>
        <taxon>Micromonosporaceae</taxon>
        <taxon>Dactylosporangium</taxon>
    </lineage>
</organism>
<comment type="caution">
    <text evidence="2">The sequence shown here is derived from an EMBL/GenBank/DDBJ whole genome shotgun (WGS) entry which is preliminary data.</text>
</comment>
<dbReference type="Pfam" id="PF00480">
    <property type="entry name" value="ROK"/>
    <property type="match status" value="1"/>
</dbReference>
<proteinExistence type="inferred from homology"/>
<dbReference type="PANTHER" id="PTHR18964">
    <property type="entry name" value="ROK (REPRESSOR, ORF, KINASE) FAMILY"/>
    <property type="match status" value="1"/>
</dbReference>
<evidence type="ECO:0000313" key="2">
    <source>
        <dbReference type="EMBL" id="GAA1562899.1"/>
    </source>
</evidence>
<keyword evidence="3" id="KW-1185">Reference proteome</keyword>
<sequence length="391" mass="40797">MIAVGRAPTSPVSRERSREIKRQSVISAAREARVLSRVDLAELTGLPAATLTALVRDLIADGYLIERGPGANTHGRPRAMLEFNPRAELVAAVSLEPPRITCEIADSNGTVIAHRTSRLGRDVVETVCQFVAELVADNRPSLCGVAIAVPGVSSDGAVRLAPSVGLVEARPIGQSVQQELGVPVVVDNDVNLMAAGERMAGAGKDVDDLLLLHVADGIGAGLILDGQVRRGASGAAGEIGFLPLDPQADRAYSGVGPFEARWSANAIAERVVALNPGRRPEAPVSELIELAATSAAARAYLDEVLEAWARLVISCACVVDPGRVLLSGAAAELDDAALARIQDLVSARVPASTEVRRAVLGDQAVLHGAISYALSAAVRLPGPFLTTNHHR</sequence>
<dbReference type="Gene3D" id="3.30.420.40">
    <property type="match status" value="2"/>
</dbReference>
<dbReference type="SUPFAM" id="SSF53067">
    <property type="entry name" value="Actin-like ATPase domain"/>
    <property type="match status" value="1"/>
</dbReference>
<dbReference type="EMBL" id="BAAAQD010000032">
    <property type="protein sequence ID" value="GAA1562899.1"/>
    <property type="molecule type" value="Genomic_DNA"/>
</dbReference>
<comment type="similarity">
    <text evidence="1">Belongs to the ROK (NagC/XylR) family.</text>
</comment>
<dbReference type="InterPro" id="IPR000600">
    <property type="entry name" value="ROK"/>
</dbReference>
<dbReference type="PANTHER" id="PTHR18964:SF149">
    <property type="entry name" value="BIFUNCTIONAL UDP-N-ACETYLGLUCOSAMINE 2-EPIMERASE_N-ACETYLMANNOSAMINE KINASE"/>
    <property type="match status" value="1"/>
</dbReference>